<keyword evidence="2" id="KW-0472">Membrane</keyword>
<organism evidence="3 4">
    <name type="scientific">Penicillium frequentans</name>
    <dbReference type="NCBI Taxonomy" id="3151616"/>
    <lineage>
        <taxon>Eukaryota</taxon>
        <taxon>Fungi</taxon>
        <taxon>Dikarya</taxon>
        <taxon>Ascomycota</taxon>
        <taxon>Pezizomycotina</taxon>
        <taxon>Eurotiomycetes</taxon>
        <taxon>Eurotiomycetidae</taxon>
        <taxon>Eurotiales</taxon>
        <taxon>Aspergillaceae</taxon>
        <taxon>Penicillium</taxon>
    </lineage>
</organism>
<name>A0AAD6CRT3_9EURO</name>
<dbReference type="EMBL" id="JAQIZZ010000007">
    <property type="protein sequence ID" value="KAJ5532438.1"/>
    <property type="molecule type" value="Genomic_DNA"/>
</dbReference>
<dbReference type="AlphaFoldDB" id="A0AAD6CRT3"/>
<proteinExistence type="predicted"/>
<reference evidence="3 4" key="1">
    <citation type="journal article" date="2023" name="IMA Fungus">
        <title>Comparative genomic study of the Penicillium genus elucidates a diverse pangenome and 15 lateral gene transfer events.</title>
        <authorList>
            <person name="Petersen C."/>
            <person name="Sorensen T."/>
            <person name="Nielsen M.R."/>
            <person name="Sondergaard T.E."/>
            <person name="Sorensen J.L."/>
            <person name="Fitzpatrick D.A."/>
            <person name="Frisvad J.C."/>
            <person name="Nielsen K.L."/>
        </authorList>
    </citation>
    <scope>NUCLEOTIDE SEQUENCE [LARGE SCALE GENOMIC DNA]</scope>
    <source>
        <strain evidence="3 4">IBT 35679</strain>
    </source>
</reference>
<feature type="transmembrane region" description="Helical" evidence="2">
    <location>
        <begin position="46"/>
        <end position="64"/>
    </location>
</feature>
<evidence type="ECO:0000256" key="1">
    <source>
        <dbReference type="SAM" id="MobiDB-lite"/>
    </source>
</evidence>
<feature type="compositionally biased region" description="Basic and acidic residues" evidence="1">
    <location>
        <begin position="73"/>
        <end position="84"/>
    </location>
</feature>
<feature type="region of interest" description="Disordered" evidence="1">
    <location>
        <begin position="1"/>
        <end position="36"/>
    </location>
</feature>
<keyword evidence="2" id="KW-1133">Transmembrane helix</keyword>
<keyword evidence="4" id="KW-1185">Reference proteome</keyword>
<feature type="compositionally biased region" description="Low complexity" evidence="1">
    <location>
        <begin position="86"/>
        <end position="96"/>
    </location>
</feature>
<gene>
    <name evidence="3" type="ORF">N7494_008990</name>
</gene>
<evidence type="ECO:0000256" key="2">
    <source>
        <dbReference type="SAM" id="Phobius"/>
    </source>
</evidence>
<comment type="caution">
    <text evidence="3">The sequence shown here is derived from an EMBL/GenBank/DDBJ whole genome shotgun (WGS) entry which is preliminary data.</text>
</comment>
<evidence type="ECO:0000313" key="4">
    <source>
        <dbReference type="Proteomes" id="UP001220324"/>
    </source>
</evidence>
<protein>
    <submittedName>
        <fullName evidence="3">Uncharacterized protein</fullName>
    </submittedName>
</protein>
<accession>A0AAD6CRT3</accession>
<evidence type="ECO:0000313" key="3">
    <source>
        <dbReference type="EMBL" id="KAJ5532438.1"/>
    </source>
</evidence>
<dbReference type="Proteomes" id="UP001220324">
    <property type="component" value="Unassembled WGS sequence"/>
</dbReference>
<feature type="region of interest" description="Disordered" evidence="1">
    <location>
        <begin position="73"/>
        <end position="96"/>
    </location>
</feature>
<keyword evidence="2" id="KW-0812">Transmembrane</keyword>
<sequence length="96" mass="11049">MPTYPSEQFRPGQPTPAPRPQRPRPSLKGHPDIRSTKEYKLAARRWTSTIVALPFLMYTSYILYERTYGDKSQKHFLPPKKEQEQPEPSSSSSPSS</sequence>